<reference evidence="1 2" key="1">
    <citation type="submission" date="2015-03" db="EMBL/GenBank/DDBJ databases">
        <authorList>
            <person name="Urmite Genomes"/>
        </authorList>
    </citation>
    <scope>NUCLEOTIDE SEQUENCE [LARGE SCALE GENOMIC DNA]</scope>
    <source>
        <strain evidence="1 2">CSUR P1491</strain>
    </source>
</reference>
<gene>
    <name evidence="1" type="ORF">BN1232_03668</name>
</gene>
<dbReference type="EMBL" id="CTEE01000001">
    <property type="protein sequence ID" value="CQD16856.1"/>
    <property type="molecule type" value="Genomic_DNA"/>
</dbReference>
<dbReference type="AlphaFoldDB" id="A0A0E4CP44"/>
<dbReference type="STRING" id="141349.BN1232_03668"/>
<accession>A0A0E4CP44</accession>
<sequence>MTTGHSRNNFRHNTISEYLTVGGHRRRAPGGILTPPALGETAVSIVADLIAQG</sequence>
<proteinExistence type="predicted"/>
<organism evidence="1 2">
    <name type="scientific">Mycobacterium lentiflavum</name>
    <dbReference type="NCBI Taxonomy" id="141349"/>
    <lineage>
        <taxon>Bacteria</taxon>
        <taxon>Bacillati</taxon>
        <taxon>Actinomycetota</taxon>
        <taxon>Actinomycetes</taxon>
        <taxon>Mycobacteriales</taxon>
        <taxon>Mycobacteriaceae</taxon>
        <taxon>Mycobacterium</taxon>
        <taxon>Mycobacterium simiae complex</taxon>
    </lineage>
</organism>
<protein>
    <submittedName>
        <fullName evidence="1">Uncharacterized protein</fullName>
    </submittedName>
</protein>
<evidence type="ECO:0000313" key="1">
    <source>
        <dbReference type="EMBL" id="CQD16856.1"/>
    </source>
</evidence>
<evidence type="ECO:0000313" key="2">
    <source>
        <dbReference type="Proteomes" id="UP000199251"/>
    </source>
</evidence>
<name>A0A0E4CP44_MYCLN</name>
<dbReference type="Proteomes" id="UP000199251">
    <property type="component" value="Unassembled WGS sequence"/>
</dbReference>